<dbReference type="InterPro" id="IPR002110">
    <property type="entry name" value="Ankyrin_rpt"/>
</dbReference>
<feature type="repeat" description="ANK" evidence="3">
    <location>
        <begin position="1385"/>
        <end position="1419"/>
    </location>
</feature>
<protein>
    <submittedName>
        <fullName evidence="5">Uncharacterized protein</fullName>
    </submittedName>
</protein>
<feature type="repeat" description="ANK" evidence="3">
    <location>
        <begin position="1788"/>
        <end position="1822"/>
    </location>
</feature>
<feature type="repeat" description="ANK" evidence="3">
    <location>
        <begin position="1823"/>
        <end position="1850"/>
    </location>
</feature>
<dbReference type="InterPro" id="IPR027417">
    <property type="entry name" value="P-loop_NTPase"/>
</dbReference>
<feature type="repeat" description="ANK" evidence="3">
    <location>
        <begin position="1755"/>
        <end position="1787"/>
    </location>
</feature>
<feature type="repeat" description="ANK" evidence="3">
    <location>
        <begin position="1319"/>
        <end position="1351"/>
    </location>
</feature>
<dbReference type="PROSITE" id="PS50088">
    <property type="entry name" value="ANK_REPEAT"/>
    <property type="match status" value="13"/>
</dbReference>
<gene>
    <name evidence="5" type="ORF">Zmor_015138</name>
</gene>
<dbReference type="Proteomes" id="UP001168821">
    <property type="component" value="Unassembled WGS sequence"/>
</dbReference>
<feature type="repeat" description="ANK" evidence="3">
    <location>
        <begin position="1638"/>
        <end position="1670"/>
    </location>
</feature>
<reference evidence="5" key="1">
    <citation type="journal article" date="2023" name="G3 (Bethesda)">
        <title>Whole genome assemblies of Zophobas morio and Tenebrio molitor.</title>
        <authorList>
            <person name="Kaur S."/>
            <person name="Stinson S.A."/>
            <person name="diCenzo G.C."/>
        </authorList>
    </citation>
    <scope>NUCLEOTIDE SEQUENCE</scope>
    <source>
        <strain evidence="5">QUZm001</strain>
    </source>
</reference>
<dbReference type="SUPFAM" id="SSF48403">
    <property type="entry name" value="Ankyrin repeat"/>
    <property type="match status" value="2"/>
</dbReference>
<organism evidence="5 6">
    <name type="scientific">Zophobas morio</name>
    <dbReference type="NCBI Taxonomy" id="2755281"/>
    <lineage>
        <taxon>Eukaryota</taxon>
        <taxon>Metazoa</taxon>
        <taxon>Ecdysozoa</taxon>
        <taxon>Arthropoda</taxon>
        <taxon>Hexapoda</taxon>
        <taxon>Insecta</taxon>
        <taxon>Pterygota</taxon>
        <taxon>Neoptera</taxon>
        <taxon>Endopterygota</taxon>
        <taxon>Coleoptera</taxon>
        <taxon>Polyphaga</taxon>
        <taxon>Cucujiformia</taxon>
        <taxon>Tenebrionidae</taxon>
        <taxon>Zophobas</taxon>
    </lineage>
</organism>
<dbReference type="SUPFAM" id="SSF52540">
    <property type="entry name" value="P-loop containing nucleoside triphosphate hydrolases"/>
    <property type="match status" value="1"/>
</dbReference>
<feature type="repeat" description="ANK" evidence="3">
    <location>
        <begin position="1253"/>
        <end position="1285"/>
    </location>
</feature>
<feature type="repeat" description="ANK" evidence="3">
    <location>
        <begin position="1352"/>
        <end position="1384"/>
    </location>
</feature>
<dbReference type="PANTHER" id="PTHR24198">
    <property type="entry name" value="ANKYRIN REPEAT AND PROTEIN KINASE DOMAIN-CONTAINING PROTEIN"/>
    <property type="match status" value="1"/>
</dbReference>
<feature type="region of interest" description="Disordered" evidence="4">
    <location>
        <begin position="1"/>
        <end position="34"/>
    </location>
</feature>
<dbReference type="PANTHER" id="PTHR24198:SF165">
    <property type="entry name" value="ANKYRIN REPEAT-CONTAINING PROTEIN-RELATED"/>
    <property type="match status" value="1"/>
</dbReference>
<dbReference type="Gene3D" id="1.25.40.20">
    <property type="entry name" value="Ankyrin repeat-containing domain"/>
    <property type="match status" value="3"/>
</dbReference>
<feature type="repeat" description="ANK" evidence="3">
    <location>
        <begin position="1453"/>
        <end position="1485"/>
    </location>
</feature>
<evidence type="ECO:0000256" key="3">
    <source>
        <dbReference type="PROSITE-ProRule" id="PRU00023"/>
    </source>
</evidence>
<evidence type="ECO:0000313" key="5">
    <source>
        <dbReference type="EMBL" id="KAJ3656035.1"/>
    </source>
</evidence>
<proteinExistence type="predicted"/>
<dbReference type="InterPro" id="IPR036770">
    <property type="entry name" value="Ankyrin_rpt-contain_sf"/>
</dbReference>
<dbReference type="Gene3D" id="3.40.50.300">
    <property type="entry name" value="P-loop containing nucleotide triphosphate hydrolases"/>
    <property type="match status" value="1"/>
</dbReference>
<evidence type="ECO:0000256" key="4">
    <source>
        <dbReference type="SAM" id="MobiDB-lite"/>
    </source>
</evidence>
<feature type="repeat" description="ANK" evidence="3">
    <location>
        <begin position="1220"/>
        <end position="1252"/>
    </location>
</feature>
<sequence>MSALRHHVDSENQGKSTTSTRSGEKKFKKRGGTTDKGKDYEHLYMAHLILRLTLDDDVENFYLSSNDEEFGDFDDVVVEIVFKDRTETYAIQLKHIDKKTPLGRAQLTAKTGKKNFSIEKYYDTFNNCSRLKQDVKMILFTNTSLNMDEAKEFDFGQLSVKFVPSEENKILNTSGKNSCCHTLKNNQDGSSKYDAFFEKFYFYTDQADVTQLDNDLREMLKKNFKCDESIVSQYLQFITQWSMKAGNKLKLDKSWMTRFITLCVLSPHVRPLAFDATRSVNEKETIFREVASKFDFSIIDERNYEKISHLWSDTINELQDLTEAGKINGKYLLFLKTLRVKEDLFRDDPLKVNKLLWLLGKCPLVVQECPQVYGTFKIGCKNVIVLKAATKSVDENNKTTLGQNVFQKLSDLKEQVELYEKILTSFTYSIEGQKETALTHLLEACEKIDSLITSDKVVEMLEGPLPIGNQKEVLPPSHVERSLTKILIDLEFLKRNSKKSVIFVSSVANFKSFKNLLPDIKINEISNMNERESMKLFDCGQVYISKKHFSLKECTALFKKNAEVEVHHFRYFNKQYLEWISSEHSQGQRFNELKKFCLNDEFNVYTLHQSQLFSSGEQDVNIFCAEPGMGKSTLMKSLKTNTSSAKWTIVIYARNHFTHFRENGADVVKFKEYIFTNVRKKCSNIDQQVFKAMLERNNIQVIWDGLDEVTDATLEAILTLVQTLAESGVQQWLTARNNLKTKLENRLGSFSRNIKQFDAQEQREYLKERLELPADDLTATFIKIKKNLMSFPNYKILGIPLQIYMLTELFSKDKEKYLNLLDSVFTVLDLYRHFVDEKFKVFYQEKNKFDLSVERMFQKFEDEKEAKINCYKTVAARSYLEDLSVTNIDVDFEIQLKYFLQEIENGGDAVGFICQIASNGGVEFSHNSYGEYFAALYLFETYPSTARDTKFVSDGRYNNIRFFLDLMLCKNSKGFISVVYKNPLLLDECTELDLNEKDCIGRDILEVTCARSKNYRTTYSKAKTIITRRGKFATRWVVAKGDTGDLDYIPISEAFCKISTSIDIRTKKLLLFFPFLISYYETRYTDQNYLRMILYYAIRFDFVVIFEYVEHYPKLKEAFNGINFGSILTVAMYYRSQRILEKLFLNEQSYYNIPSVSSLRLRRNKIDEIFVYILLNIEIRLDIPNSEGQFLTHYACEKNLHKTLKLLNAKNVKWDTFDANGGCAIHNACTKKKMDVLKSLIRIGCDINVPDANGYFPIHYACQNLNEKQISFLVTHGAELNVPSPRGWMPLHLMCEEGCFDMAKLLMLHGADLNVLDGQGRLPIHYICEKGNVEMVKLMVTNGAKVDVPDKNGKFPIHYMCKFGNVHMVELLVMNGAKFDVADVDSRLPIHYACENYSGGFEILQFLVENGESVNVPDTKLPIHHACKYFSESCEMVSFLIKMGSKINDKDLDGELPIHYACKRGHLDTVRLLIKENAKTDIPDRYSKLPIHYMCEQGAGDIVELLIKTDKSVINVADANNFLLLPYACENRYFDLDLDVLELSGCPPLHYAIDSGKLDLVNFLVANGAKVDFPDEKALLLLRNACVNKHVDTMIFLLENGTKVNDQLQIHFVCRKGYLDVLKVLIAYDMKIDAPDGFGILPLHCACVAGDVDIVNLLLAKGAEVNIPDSDGNLPMHFACLNNEFGSRIISLLLEKNASVNVPSAKGYLPIHFASGLGSRIIDLSYYFRIENKINNNVLRMLVELDASLNTPNPDDLLPIHSVCESGEIDMVKLLVSNGTNVNASDARGRLPIHYACESTVCTDEILSFLIKKGASVNAADVDRVLPIHVACAKSSLHTVKLLIAHGADIYDLKYLFDEIMPFQIEIALKMIPEFSGERRELHKFLSCCDIVYNTATTRAEKDSFLSVVKTKLSGLAYEIVKYGEFDNWEILKPAIQNQFLETRTIAQIQLELLSTRQKQNEDVRSFANKIERLCQDLTDACVRSEGEAAAPIIKNLNKKSALKAFVEGLVPSLKFVIKASRFDDLTAAIEAACEEERTLKCIGHVNSSYPKMNNFIRFRRDLYKNFLKEIEDCPVTNDNVVDTDQSFDDVPKETNLFYVTDHEFSDKKEYYNSEYELKSQQAQLHNIAYLQSDDRYFIYFVTKETKAHKSSYEDLFYSLVNLKDFCLT</sequence>
<dbReference type="PROSITE" id="PS50297">
    <property type="entry name" value="ANK_REP_REGION"/>
    <property type="match status" value="12"/>
</dbReference>
<keyword evidence="2 3" id="KW-0040">ANK repeat</keyword>
<comment type="caution">
    <text evidence="5">The sequence shown here is derived from an EMBL/GenBank/DDBJ whole genome shotgun (WGS) entry which is preliminary data.</text>
</comment>
<evidence type="ECO:0000313" key="6">
    <source>
        <dbReference type="Proteomes" id="UP001168821"/>
    </source>
</evidence>
<evidence type="ECO:0000256" key="1">
    <source>
        <dbReference type="ARBA" id="ARBA00022737"/>
    </source>
</evidence>
<keyword evidence="1" id="KW-0677">Repeat</keyword>
<dbReference type="Pfam" id="PF12796">
    <property type="entry name" value="Ank_2"/>
    <property type="match status" value="6"/>
</dbReference>
<evidence type="ECO:0000256" key="2">
    <source>
        <dbReference type="ARBA" id="ARBA00023043"/>
    </source>
</evidence>
<feature type="compositionally biased region" description="Basic and acidic residues" evidence="4">
    <location>
        <begin position="1"/>
        <end position="12"/>
    </location>
</feature>
<feature type="repeat" description="ANK" evidence="3">
    <location>
        <begin position="1286"/>
        <end position="1318"/>
    </location>
</feature>
<name>A0AA38IHI1_9CUCU</name>
<accession>A0AA38IHI1</accession>
<feature type="repeat" description="ANK" evidence="3">
    <location>
        <begin position="1671"/>
        <end position="1705"/>
    </location>
</feature>
<feature type="repeat" description="ANK" evidence="3">
    <location>
        <begin position="1544"/>
        <end position="1576"/>
    </location>
</feature>
<dbReference type="EMBL" id="JALNTZ010000004">
    <property type="protein sequence ID" value="KAJ3656035.1"/>
    <property type="molecule type" value="Genomic_DNA"/>
</dbReference>
<keyword evidence="6" id="KW-1185">Reference proteome</keyword>
<dbReference type="SMART" id="SM00248">
    <property type="entry name" value="ANK"/>
    <property type="match status" value="17"/>
</dbReference>